<keyword evidence="4 8" id="KW-0812">Transmembrane</keyword>
<reference evidence="13 14" key="1">
    <citation type="submission" date="2024-04" db="EMBL/GenBank/DDBJ databases">
        <title>Draft genome sequence of Sessilibacter corallicola NBRC 116591.</title>
        <authorList>
            <person name="Miyakawa T."/>
            <person name="Kusuya Y."/>
            <person name="Miura T."/>
        </authorList>
    </citation>
    <scope>NUCLEOTIDE SEQUENCE [LARGE SCALE GENOMIC DNA]</scope>
    <source>
        <strain evidence="13 14">KU-00831-HH</strain>
    </source>
</reference>
<evidence type="ECO:0000259" key="11">
    <source>
        <dbReference type="Pfam" id="PF00593"/>
    </source>
</evidence>
<dbReference type="InterPro" id="IPR000531">
    <property type="entry name" value="Beta-barrel_TonB"/>
</dbReference>
<evidence type="ECO:0000256" key="7">
    <source>
        <dbReference type="ARBA" id="ARBA00023237"/>
    </source>
</evidence>
<evidence type="ECO:0000256" key="4">
    <source>
        <dbReference type="ARBA" id="ARBA00022692"/>
    </source>
</evidence>
<dbReference type="Pfam" id="PF07715">
    <property type="entry name" value="Plug"/>
    <property type="match status" value="1"/>
</dbReference>
<evidence type="ECO:0000259" key="12">
    <source>
        <dbReference type="Pfam" id="PF07715"/>
    </source>
</evidence>
<comment type="subcellular location">
    <subcellularLocation>
        <location evidence="1 8">Cell outer membrane</location>
        <topology evidence="1 8">Multi-pass membrane protein</topology>
    </subcellularLocation>
</comment>
<feature type="compositionally biased region" description="Acidic residues" evidence="10">
    <location>
        <begin position="339"/>
        <end position="357"/>
    </location>
</feature>
<evidence type="ECO:0000256" key="3">
    <source>
        <dbReference type="ARBA" id="ARBA00022452"/>
    </source>
</evidence>
<evidence type="ECO:0000313" key="13">
    <source>
        <dbReference type="EMBL" id="GAA6167016.1"/>
    </source>
</evidence>
<proteinExistence type="inferred from homology"/>
<dbReference type="InterPro" id="IPR012910">
    <property type="entry name" value="Plug_dom"/>
</dbReference>
<accession>A0ABQ0A5U2</accession>
<sequence length="710" mass="77155">MNHNQGLSRSVLGKQLRKNLLSKSIRTATAVLVSGLSAAAIATEGHGVHKDIEEVIVSGALDKSRQDTALPVSIISGDALRAATKNSLGETLSSLPGVQSGTFGTNVGQPIIRGQSGNRVRVLQNNIAVLDAAAASPDHANGISPFAAEKIEVLRGPATLLYGNGAIGGVVNVLDNRIPKAVPEETEIQFLQKHSTYNDQDTSSLAIDGGVEQFAFHVDGTYYESNDYEIPESTFLPPFQDEARRGTLGNSDSDSTNLTAGGSYVFDTGYFGFSVSDLEQEYGLPAAPPGVSDEEGVDIRIDLEQTRYEFELGLEFEGWVESFTAHIGFTDYEHQEIEIEPEEEEEGEEGEEEEEEGPGTVFSNEGFDSRFTINHAPVAGWDGIIGLQVQDREFGAEGAEGFIGETDISSFSIFALETLERGDYIYEVGARVESSDTELSSSCDQSETTFSASGSVLRKLTESTNIWFSTSLSERAATEIELFSNVDGSTCTNPADDELVEHAATRRIEVGNPDLDTETSTNIELGILKHSGSWTGEFNLYYNDISDYIFADFTDDPEIVVYEQQDAEFIGVEASLTHHIIDAENHHLDIILFGDYVEAELDDNNDVPRLAPARIGAELSWVSTQWNASLRLVDVADQTRTGENETETDGYTLLETYVEYKIPTGAAGNWAVFAKGNNLLDEDIRDHTSFTKDSAPAPGIGFDLGVRVNF</sequence>
<feature type="domain" description="TonB-dependent receptor plug" evidence="12">
    <location>
        <begin position="65"/>
        <end position="170"/>
    </location>
</feature>
<evidence type="ECO:0000256" key="8">
    <source>
        <dbReference type="PROSITE-ProRule" id="PRU01360"/>
    </source>
</evidence>
<keyword evidence="14" id="KW-1185">Reference proteome</keyword>
<evidence type="ECO:0000256" key="2">
    <source>
        <dbReference type="ARBA" id="ARBA00022448"/>
    </source>
</evidence>
<evidence type="ECO:0000256" key="5">
    <source>
        <dbReference type="ARBA" id="ARBA00023077"/>
    </source>
</evidence>
<evidence type="ECO:0000313" key="14">
    <source>
        <dbReference type="Proteomes" id="UP001465153"/>
    </source>
</evidence>
<keyword evidence="3 8" id="KW-1134">Transmembrane beta strand</keyword>
<comment type="similarity">
    <text evidence="8 9">Belongs to the TonB-dependent receptor family.</text>
</comment>
<keyword evidence="13" id="KW-0675">Receptor</keyword>
<dbReference type="PANTHER" id="PTHR30069">
    <property type="entry name" value="TONB-DEPENDENT OUTER MEMBRANE RECEPTOR"/>
    <property type="match status" value="1"/>
</dbReference>
<evidence type="ECO:0000256" key="10">
    <source>
        <dbReference type="SAM" id="MobiDB-lite"/>
    </source>
</evidence>
<dbReference type="SUPFAM" id="SSF56935">
    <property type="entry name" value="Porins"/>
    <property type="match status" value="1"/>
</dbReference>
<dbReference type="InterPro" id="IPR039426">
    <property type="entry name" value="TonB-dep_rcpt-like"/>
</dbReference>
<keyword evidence="6 8" id="KW-0472">Membrane</keyword>
<evidence type="ECO:0000256" key="9">
    <source>
        <dbReference type="RuleBase" id="RU003357"/>
    </source>
</evidence>
<dbReference type="EMBL" id="BAABWN010000002">
    <property type="protein sequence ID" value="GAA6167016.1"/>
    <property type="molecule type" value="Genomic_DNA"/>
</dbReference>
<keyword evidence="7 8" id="KW-0998">Cell outer membrane</keyword>
<evidence type="ECO:0000256" key="1">
    <source>
        <dbReference type="ARBA" id="ARBA00004571"/>
    </source>
</evidence>
<dbReference type="PANTHER" id="PTHR30069:SF40">
    <property type="entry name" value="TONB-DEPENDENT RECEPTOR NMB0964-RELATED"/>
    <property type="match status" value="1"/>
</dbReference>
<dbReference type="InterPro" id="IPR036942">
    <property type="entry name" value="Beta-barrel_TonB_sf"/>
</dbReference>
<dbReference type="RefSeq" id="WP_353301770.1">
    <property type="nucleotide sequence ID" value="NZ_BAABWN010000002.1"/>
</dbReference>
<gene>
    <name evidence="13" type="ORF">NBRC116591_08260</name>
</gene>
<feature type="region of interest" description="Disordered" evidence="10">
    <location>
        <begin position="339"/>
        <end position="366"/>
    </location>
</feature>
<evidence type="ECO:0000256" key="6">
    <source>
        <dbReference type="ARBA" id="ARBA00023136"/>
    </source>
</evidence>
<dbReference type="Proteomes" id="UP001465153">
    <property type="component" value="Unassembled WGS sequence"/>
</dbReference>
<dbReference type="InterPro" id="IPR037066">
    <property type="entry name" value="Plug_dom_sf"/>
</dbReference>
<dbReference type="Pfam" id="PF00593">
    <property type="entry name" value="TonB_dep_Rec_b-barrel"/>
    <property type="match status" value="1"/>
</dbReference>
<dbReference type="Gene3D" id="2.40.170.20">
    <property type="entry name" value="TonB-dependent receptor, beta-barrel domain"/>
    <property type="match status" value="1"/>
</dbReference>
<dbReference type="PROSITE" id="PS52016">
    <property type="entry name" value="TONB_DEPENDENT_REC_3"/>
    <property type="match status" value="1"/>
</dbReference>
<organism evidence="13 14">
    <name type="scientific">Sessilibacter corallicola</name>
    <dbReference type="NCBI Taxonomy" id="2904075"/>
    <lineage>
        <taxon>Bacteria</taxon>
        <taxon>Pseudomonadati</taxon>
        <taxon>Pseudomonadota</taxon>
        <taxon>Gammaproteobacteria</taxon>
        <taxon>Cellvibrionales</taxon>
        <taxon>Cellvibrionaceae</taxon>
        <taxon>Sessilibacter</taxon>
    </lineage>
</organism>
<comment type="caution">
    <text evidence="13">The sequence shown here is derived from an EMBL/GenBank/DDBJ whole genome shotgun (WGS) entry which is preliminary data.</text>
</comment>
<feature type="domain" description="TonB-dependent receptor-like beta-barrel" evidence="11">
    <location>
        <begin position="251"/>
        <end position="679"/>
    </location>
</feature>
<dbReference type="Gene3D" id="2.170.130.10">
    <property type="entry name" value="TonB-dependent receptor, plug domain"/>
    <property type="match status" value="1"/>
</dbReference>
<keyword evidence="2 8" id="KW-0813">Transport</keyword>
<protein>
    <submittedName>
        <fullName evidence="13">TonB-dependent receptor</fullName>
    </submittedName>
</protein>
<keyword evidence="5 9" id="KW-0798">TonB box</keyword>
<name>A0ABQ0A5U2_9GAMM</name>